<dbReference type="STRING" id="342108.amb4482"/>
<dbReference type="HOGENOM" id="CLU_1253797_0_0_5"/>
<proteinExistence type="predicted"/>
<dbReference type="Proteomes" id="UP000007058">
    <property type="component" value="Chromosome"/>
</dbReference>
<sequence>MNVFTEETYFPHDQAQGPGWGREGKLRPSSRQDVAMPFPAFFADAPAITVQDSLAAFLGAPSDGMITYRYEDAVRLAGHSCPTVAGAWLMTIKALRALWPDSMPERGAAQVLMDDGQEDGVTGVMAAVAGLVTGAAGPGGFKGIAGRFGRNDLLRFDAGFGAELALRRSDSGAMAVAHYHPELVPADPEMRERLQRVLAGSRDAEDHVRFAELWQDRVRRILVDFADLPGLVRIEMR</sequence>
<organism evidence="1 2">
    <name type="scientific">Paramagnetospirillum magneticum (strain ATCC 700264 / AMB-1)</name>
    <name type="common">Magnetospirillum magneticum</name>
    <dbReference type="NCBI Taxonomy" id="342108"/>
    <lineage>
        <taxon>Bacteria</taxon>
        <taxon>Pseudomonadati</taxon>
        <taxon>Pseudomonadota</taxon>
        <taxon>Alphaproteobacteria</taxon>
        <taxon>Rhodospirillales</taxon>
        <taxon>Magnetospirillaceae</taxon>
        <taxon>Paramagnetospirillum</taxon>
    </lineage>
</organism>
<dbReference type="AlphaFoldDB" id="Q2VYN9"/>
<name>Q2VYN9_PARM1</name>
<accession>Q2VYN9</accession>
<reference evidence="1 2" key="1">
    <citation type="journal article" date="2005" name="DNA Res.">
        <title>Complete genome sequence of the facultative anaerobic magnetotactic bacterium Magnetospirillum sp. strain AMB-1.</title>
        <authorList>
            <person name="Matsunaga T."/>
            <person name="Okamura Y."/>
            <person name="Fukuda Y."/>
            <person name="Wahyudi A.T."/>
            <person name="Murase Y."/>
            <person name="Takeyama H."/>
        </authorList>
    </citation>
    <scope>NUCLEOTIDE SEQUENCE [LARGE SCALE GENOMIC DNA]</scope>
    <source>
        <strain evidence="2">ATCC 700264 / AMB-1</strain>
    </source>
</reference>
<evidence type="ECO:0008006" key="3">
    <source>
        <dbReference type="Google" id="ProtNLM"/>
    </source>
</evidence>
<evidence type="ECO:0000313" key="2">
    <source>
        <dbReference type="Proteomes" id="UP000007058"/>
    </source>
</evidence>
<dbReference type="KEGG" id="mag:amb4482"/>
<gene>
    <name evidence="1" type="ordered locus">amb4482</name>
</gene>
<keyword evidence="2" id="KW-1185">Reference proteome</keyword>
<evidence type="ECO:0000313" key="1">
    <source>
        <dbReference type="EMBL" id="BAE53286.1"/>
    </source>
</evidence>
<dbReference type="SUPFAM" id="SSF143555">
    <property type="entry name" value="FwdE-like"/>
    <property type="match status" value="1"/>
</dbReference>
<protein>
    <recommendedName>
        <fullName evidence="3">Formylmethanofuran dehydrogenase subunit E domain-containing protein</fullName>
    </recommendedName>
</protein>
<dbReference type="EMBL" id="AP007255">
    <property type="protein sequence ID" value="BAE53286.1"/>
    <property type="molecule type" value="Genomic_DNA"/>
</dbReference>